<organism evidence="8 9">
    <name type="scientific">Massilia arenae</name>
    <dbReference type="NCBI Taxonomy" id="2603288"/>
    <lineage>
        <taxon>Bacteria</taxon>
        <taxon>Pseudomonadati</taxon>
        <taxon>Pseudomonadota</taxon>
        <taxon>Betaproteobacteria</taxon>
        <taxon>Burkholderiales</taxon>
        <taxon>Oxalobacteraceae</taxon>
        <taxon>Telluria group</taxon>
        <taxon>Massilia</taxon>
    </lineage>
</organism>
<evidence type="ECO:0000259" key="6">
    <source>
        <dbReference type="Pfam" id="PF02518"/>
    </source>
</evidence>
<dbReference type="AlphaFoldDB" id="A0A5C7G452"/>
<evidence type="ECO:0000256" key="2">
    <source>
        <dbReference type="ARBA" id="ARBA00022777"/>
    </source>
</evidence>
<keyword evidence="5" id="KW-1133">Transmembrane helix</keyword>
<keyword evidence="2 8" id="KW-0418">Kinase</keyword>
<dbReference type="PANTHER" id="PTHR24421:SF59">
    <property type="entry name" value="OXYGEN SENSOR HISTIDINE KINASE NREB"/>
    <property type="match status" value="1"/>
</dbReference>
<dbReference type="Pfam" id="PF02518">
    <property type="entry name" value="HATPase_c"/>
    <property type="match status" value="1"/>
</dbReference>
<keyword evidence="9" id="KW-1185">Reference proteome</keyword>
<evidence type="ECO:0000313" key="9">
    <source>
        <dbReference type="Proteomes" id="UP000321413"/>
    </source>
</evidence>
<proteinExistence type="predicted"/>
<dbReference type="EMBL" id="VPFD01000009">
    <property type="protein sequence ID" value="TXG00057.1"/>
    <property type="molecule type" value="Genomic_DNA"/>
</dbReference>
<reference evidence="8 9" key="1">
    <citation type="submission" date="2019-08" db="EMBL/GenBank/DDBJ databases">
        <title>Massilia golmudensis sp. nov., isolated from sand in the Qinghai-Tibetan Plateau.</title>
        <authorList>
            <person name="Zhang B."/>
        </authorList>
    </citation>
    <scope>NUCLEOTIDE SEQUENCE [LARGE SCALE GENOMIC DNA]</scope>
    <source>
        <strain evidence="8 9">GEM5</strain>
    </source>
</reference>
<feature type="domain" description="Histidine kinase/HSP90-like ATPase" evidence="6">
    <location>
        <begin position="344"/>
        <end position="427"/>
    </location>
</feature>
<dbReference type="GO" id="GO:0016020">
    <property type="term" value="C:membrane"/>
    <property type="evidence" value="ECO:0007669"/>
    <property type="project" value="InterPro"/>
</dbReference>
<evidence type="ECO:0000259" key="7">
    <source>
        <dbReference type="Pfam" id="PF07730"/>
    </source>
</evidence>
<accession>A0A5C7G452</accession>
<evidence type="ECO:0000256" key="1">
    <source>
        <dbReference type="ARBA" id="ARBA00022679"/>
    </source>
</evidence>
<dbReference type="GO" id="GO:0046983">
    <property type="term" value="F:protein dimerization activity"/>
    <property type="evidence" value="ECO:0007669"/>
    <property type="project" value="InterPro"/>
</dbReference>
<name>A0A5C7G452_9BURK</name>
<dbReference type="CDD" id="cd16917">
    <property type="entry name" value="HATPase_UhpB-NarQ-NarX-like"/>
    <property type="match status" value="1"/>
</dbReference>
<evidence type="ECO:0000313" key="8">
    <source>
        <dbReference type="EMBL" id="TXG00057.1"/>
    </source>
</evidence>
<dbReference type="Proteomes" id="UP000321413">
    <property type="component" value="Unassembled WGS sequence"/>
</dbReference>
<protein>
    <submittedName>
        <fullName evidence="8">Sensor histidine kinase</fullName>
    </submittedName>
</protein>
<dbReference type="Pfam" id="PF07730">
    <property type="entry name" value="HisKA_3"/>
    <property type="match status" value="1"/>
</dbReference>
<sequence length="433" mass="45938">MHLRKCGSPRPLHTMTPAPTANRMPHIPPWTFAFAAALLFAGLDIGAVLSAGVDRVSLHNPIGLAALAASVGMQDWQAWTGSVQRPAVFQSYAIAKTAVALIAVAAAAAACATRLPRRRAALLALQMACALALDSTPFHLLVAVQIGMLLPLRTALAWLAIQYLLGAGIDFLLVLDFAQRQAQPPQWPLLAYLCAERAVVVAGFAAVGRLVLYERRTRQALAAAHAQVLATQSLLADTVRSGERLRIARDLHDTIGHHLTALNLHLDLALRQAGDAVPPALPTARTVSQDLLAQVRSVVTSTRDDRPIDLGHALRMLCAGLPALTVDLRIDAGAACQPTPAAHALFRCIQEAITNTLRHAQARRLDIVIGIHDGMTVVRVSDDGCGRPGAAEGNGLRGMRERLAELGGTLTCGPGNGSGFALEMRVPQAWSNP</sequence>
<evidence type="ECO:0000256" key="5">
    <source>
        <dbReference type="SAM" id="Phobius"/>
    </source>
</evidence>
<feature type="transmembrane region" description="Helical" evidence="5">
    <location>
        <begin position="89"/>
        <end position="111"/>
    </location>
</feature>
<dbReference type="Gene3D" id="3.30.565.10">
    <property type="entry name" value="Histidine kinase-like ATPase, C-terminal domain"/>
    <property type="match status" value="1"/>
</dbReference>
<evidence type="ECO:0000256" key="3">
    <source>
        <dbReference type="ARBA" id="ARBA00023012"/>
    </source>
</evidence>
<feature type="region of interest" description="Disordered" evidence="4">
    <location>
        <begin position="1"/>
        <end position="20"/>
    </location>
</feature>
<dbReference type="InterPro" id="IPR011712">
    <property type="entry name" value="Sig_transdc_His_kin_sub3_dim/P"/>
</dbReference>
<keyword evidence="5" id="KW-0812">Transmembrane</keyword>
<dbReference type="InterPro" id="IPR050482">
    <property type="entry name" value="Sensor_HK_TwoCompSys"/>
</dbReference>
<keyword evidence="3" id="KW-0902">Two-component regulatory system</keyword>
<evidence type="ECO:0000256" key="4">
    <source>
        <dbReference type="SAM" id="MobiDB-lite"/>
    </source>
</evidence>
<dbReference type="InterPro" id="IPR036890">
    <property type="entry name" value="HATPase_C_sf"/>
</dbReference>
<dbReference type="Gene3D" id="1.20.5.1930">
    <property type="match status" value="1"/>
</dbReference>
<dbReference type="SUPFAM" id="SSF55874">
    <property type="entry name" value="ATPase domain of HSP90 chaperone/DNA topoisomerase II/histidine kinase"/>
    <property type="match status" value="1"/>
</dbReference>
<feature type="transmembrane region" description="Helical" evidence="5">
    <location>
        <begin position="156"/>
        <end position="177"/>
    </location>
</feature>
<comment type="caution">
    <text evidence="8">The sequence shown here is derived from an EMBL/GenBank/DDBJ whole genome shotgun (WGS) entry which is preliminary data.</text>
</comment>
<keyword evidence="1" id="KW-0808">Transferase</keyword>
<feature type="transmembrane region" description="Helical" evidence="5">
    <location>
        <begin position="123"/>
        <end position="150"/>
    </location>
</feature>
<dbReference type="GO" id="GO:0000155">
    <property type="term" value="F:phosphorelay sensor kinase activity"/>
    <property type="evidence" value="ECO:0007669"/>
    <property type="project" value="InterPro"/>
</dbReference>
<dbReference type="PANTHER" id="PTHR24421">
    <property type="entry name" value="NITRATE/NITRITE SENSOR PROTEIN NARX-RELATED"/>
    <property type="match status" value="1"/>
</dbReference>
<dbReference type="InterPro" id="IPR003594">
    <property type="entry name" value="HATPase_dom"/>
</dbReference>
<gene>
    <name evidence="8" type="ORF">FVD38_10255</name>
</gene>
<keyword evidence="5" id="KW-0472">Membrane</keyword>
<feature type="domain" description="Signal transduction histidine kinase subgroup 3 dimerisation and phosphoacceptor" evidence="7">
    <location>
        <begin position="243"/>
        <end position="304"/>
    </location>
</feature>
<feature type="transmembrane region" description="Helical" evidence="5">
    <location>
        <begin position="189"/>
        <end position="212"/>
    </location>
</feature>